<dbReference type="KEGG" id="mlac:CP520_01900"/>
<dbReference type="RefSeq" id="WP_096862788.1">
    <property type="nucleotide sequence ID" value="NZ_CP023668.1"/>
</dbReference>
<evidence type="ECO:0000313" key="2">
    <source>
        <dbReference type="Proteomes" id="UP000232227"/>
    </source>
</evidence>
<sequence length="404" mass="47108">MMRTNYNYPWFKLEDFIANNNFGKKRLANLPKKFEKQFDSVEELWETATIRIQSLINLHFDGYFDLIPFEMTSEINRRYIMLAIFDTFEAILFGRLPINSNVDLIITNNSKDYSLTNYFKNNNGSITDIFPPSAMAWLSHTNIKKLYKVKSWNEVFEEWSKTIDPNELINKEYVKTLVESLDLTNRNVLKLIDDEIAKNKIDDENWKKETLGYIESKLDLAQIAKNIINNDETISNKIANEINNRVADIPKMKADIDKKADVKYVEEIVENQKTINQTQNSAIENQNNMLEKLKIKAIKISGEKKDNTNVLFKLPSWLSPDKVIGISGQLMAEIILYVNIFNLSYGPENLAWYRIPILETYNAGYVLMSTLTINRSDNTFNFALESTKWNLDPDRQTLLFFYAE</sequence>
<reference evidence="1 2" key="1">
    <citation type="submission" date="2017-09" db="EMBL/GenBank/DDBJ databases">
        <title>SPAdes assembly of the Mesoplasma lactucae genome.</title>
        <authorList>
            <person name="Knight T.F."/>
            <person name="Rubinstein R."/>
            <person name="Citino T."/>
        </authorList>
    </citation>
    <scope>NUCLEOTIDE SEQUENCE [LARGE SCALE GENOMIC DNA]</scope>
    <source>
        <strain evidence="1 2">831-C4</strain>
    </source>
</reference>
<accession>A0A291IRX1</accession>
<dbReference type="Proteomes" id="UP000232227">
    <property type="component" value="Chromosome"/>
</dbReference>
<proteinExistence type="predicted"/>
<protein>
    <submittedName>
        <fullName evidence="1">Uncharacterized protein</fullName>
    </submittedName>
</protein>
<dbReference type="EMBL" id="CP023668">
    <property type="protein sequence ID" value="ATG97500.1"/>
    <property type="molecule type" value="Genomic_DNA"/>
</dbReference>
<keyword evidence="2" id="KW-1185">Reference proteome</keyword>
<gene>
    <name evidence="1" type="ORF">CP520_01900</name>
</gene>
<name>A0A291IRX1_9MOLU</name>
<organism evidence="1 2">
    <name type="scientific">Mesoplasma lactucae ATCC 49193</name>
    <dbReference type="NCBI Taxonomy" id="81460"/>
    <lineage>
        <taxon>Bacteria</taxon>
        <taxon>Bacillati</taxon>
        <taxon>Mycoplasmatota</taxon>
        <taxon>Mollicutes</taxon>
        <taxon>Entomoplasmatales</taxon>
        <taxon>Entomoplasmataceae</taxon>
        <taxon>Mesoplasma</taxon>
    </lineage>
</organism>
<evidence type="ECO:0000313" key="1">
    <source>
        <dbReference type="EMBL" id="ATG97500.1"/>
    </source>
</evidence>
<dbReference type="AlphaFoldDB" id="A0A291IRX1"/>